<organism evidence="1 2">
    <name type="scientific">Brevibacillus thermoruber</name>
    <dbReference type="NCBI Taxonomy" id="33942"/>
    <lineage>
        <taxon>Bacteria</taxon>
        <taxon>Bacillati</taxon>
        <taxon>Bacillota</taxon>
        <taxon>Bacilli</taxon>
        <taxon>Bacillales</taxon>
        <taxon>Paenibacillaceae</taxon>
        <taxon>Brevibacillus</taxon>
    </lineage>
</organism>
<name>A0A9X3TU63_9BACL</name>
<evidence type="ECO:0000313" key="2">
    <source>
        <dbReference type="Proteomes" id="UP001151071"/>
    </source>
</evidence>
<dbReference type="InterPro" id="IPR027417">
    <property type="entry name" value="P-loop_NTPase"/>
</dbReference>
<gene>
    <name evidence="1" type="ORF">O3V59_21785</name>
</gene>
<accession>A0A9X3TU63</accession>
<dbReference type="Proteomes" id="UP001151071">
    <property type="component" value="Unassembled WGS sequence"/>
</dbReference>
<evidence type="ECO:0000313" key="1">
    <source>
        <dbReference type="EMBL" id="MDA5110969.1"/>
    </source>
</evidence>
<keyword evidence="2" id="KW-1185">Reference proteome</keyword>
<dbReference type="EMBL" id="JAPYYP010000055">
    <property type="protein sequence ID" value="MDA5110969.1"/>
    <property type="molecule type" value="Genomic_DNA"/>
</dbReference>
<dbReference type="AlphaFoldDB" id="A0A9X3TU63"/>
<sequence>MFGIVTKNYQVEFEKAIGESGVFHWDGSTIREQLDAAARTAIRTLLIDLACLSGDEGIKALRSYRRQRPTTRIILIGMNRTPGDPIIARCIAMGIYDVVNVEVEEEDEEQIRSLILFSLQQKLAQPAATYADAVRWELFDESVIPELPAKSEGKKERVIHLPAKEKVIIQERLIGTPIIAVTGAHPGAGTTYCALRIALMLSKVGSTAYVELDEGTNGFTRPQMQNPLLLNNVEIWRVPTLAAMSKRYNYIVLHAGCWPQRTEKVEEEIKRATRCFVTVGSSTWRYRNLTEQVPSLQEAREDWMVLVQSPSDKQLREIRKDLHITGWDVFPVPYQPDVFDLPPEGVVPFEDALSQFLPKKQENRNIFSRLFTKVRTPLRSGG</sequence>
<proteinExistence type="predicted"/>
<protein>
    <submittedName>
        <fullName evidence="1">Uncharacterized protein</fullName>
    </submittedName>
</protein>
<reference evidence="1" key="1">
    <citation type="submission" date="2022-12" db="EMBL/GenBank/DDBJ databases">
        <title>Draft genome sequence of the thermophilic strain Brevibacillus thermoruber HT42, isolated from Los Humeros, Puebla, Mexico, with biotechnological potential.</title>
        <authorList>
            <person name="Lara Sanchez J."/>
            <person name="Solis Palacios R."/>
            <person name="Bustos Baena A.S."/>
            <person name="Ruz Baez A.E."/>
            <person name="Espinosa Luna G."/>
            <person name="Oliart Ros R.M."/>
        </authorList>
    </citation>
    <scope>NUCLEOTIDE SEQUENCE</scope>
    <source>
        <strain evidence="1">HT42</strain>
    </source>
</reference>
<dbReference type="Gene3D" id="3.40.50.300">
    <property type="entry name" value="P-loop containing nucleotide triphosphate hydrolases"/>
    <property type="match status" value="1"/>
</dbReference>
<comment type="caution">
    <text evidence="1">The sequence shown here is derived from an EMBL/GenBank/DDBJ whole genome shotgun (WGS) entry which is preliminary data.</text>
</comment>
<dbReference type="RefSeq" id="WP_271141032.1">
    <property type="nucleotide sequence ID" value="NZ_JAPYYP010000055.1"/>
</dbReference>